<evidence type="ECO:0000259" key="1">
    <source>
        <dbReference type="Pfam" id="PF01636"/>
    </source>
</evidence>
<dbReference type="PANTHER" id="PTHR39179:SF3">
    <property type="entry name" value="COTS-RELATED PROTEIN"/>
    <property type="match status" value="1"/>
</dbReference>
<dbReference type="EMBL" id="BAAADO010000001">
    <property type="protein sequence ID" value="GAA0483564.1"/>
    <property type="molecule type" value="Genomic_DNA"/>
</dbReference>
<dbReference type="InterPro" id="IPR047175">
    <property type="entry name" value="CotS-like"/>
</dbReference>
<dbReference type="InterPro" id="IPR002575">
    <property type="entry name" value="Aminoglycoside_PTrfase"/>
</dbReference>
<sequence length="332" mass="39616">MAKISRILHPYGMYPYQGEKITKKVIKVFTGSRYIAVKQSREKHLTQRFGFVYHEAKEKNLTSIAPLYLTEKGRPYIEGRHHFYYVVPWFKEKEGSSLTSSLHPFLGELAHIHRKTSVTKPIEIQQLNEWSQNQKEKIKKNFYQFENWIDLFEAQHFMSPTALLICHSYRMVRQMSHLLEYWYDEWRAHMEEEKEMKYCLCHGNLSPSHFVLTSNGVMFINWEQAFYGHPSRDLSMFFSTICQEHDTPLSLIKEGLPVYFKDAGYTKSDMALLAIHLLNVKDFLLDVQQYVKAPNHLTEVEWIQVFQRYQFYFEHVLDIQEFIKNDLMLTDD</sequence>
<dbReference type="Pfam" id="PF01636">
    <property type="entry name" value="APH"/>
    <property type="match status" value="1"/>
</dbReference>
<dbReference type="Gene3D" id="3.90.1200.10">
    <property type="match status" value="1"/>
</dbReference>
<proteinExistence type="predicted"/>
<dbReference type="InterPro" id="IPR011009">
    <property type="entry name" value="Kinase-like_dom_sf"/>
</dbReference>
<evidence type="ECO:0000313" key="3">
    <source>
        <dbReference type="Proteomes" id="UP001500880"/>
    </source>
</evidence>
<dbReference type="Proteomes" id="UP001500880">
    <property type="component" value="Unassembled WGS sequence"/>
</dbReference>
<protein>
    <recommendedName>
        <fullName evidence="1">Aminoglycoside phosphotransferase domain-containing protein</fullName>
    </recommendedName>
</protein>
<dbReference type="RefSeq" id="WP_343837340.1">
    <property type="nucleotide sequence ID" value="NZ_BAAADO010000001.1"/>
</dbReference>
<gene>
    <name evidence="2" type="ORF">GCM10008986_05840</name>
</gene>
<dbReference type="SUPFAM" id="SSF56112">
    <property type="entry name" value="Protein kinase-like (PK-like)"/>
    <property type="match status" value="1"/>
</dbReference>
<comment type="caution">
    <text evidence="2">The sequence shown here is derived from an EMBL/GenBank/DDBJ whole genome shotgun (WGS) entry which is preliminary data.</text>
</comment>
<dbReference type="PANTHER" id="PTHR39179">
    <property type="entry name" value="SPORE COAT PROTEIN I"/>
    <property type="match status" value="1"/>
</dbReference>
<accession>A0ABP3KRP8</accession>
<evidence type="ECO:0000313" key="2">
    <source>
        <dbReference type="EMBL" id="GAA0483564.1"/>
    </source>
</evidence>
<dbReference type="Gene3D" id="3.30.200.20">
    <property type="entry name" value="Phosphorylase Kinase, domain 1"/>
    <property type="match status" value="1"/>
</dbReference>
<reference evidence="3" key="1">
    <citation type="journal article" date="2019" name="Int. J. Syst. Evol. Microbiol.">
        <title>The Global Catalogue of Microorganisms (GCM) 10K type strain sequencing project: providing services to taxonomists for standard genome sequencing and annotation.</title>
        <authorList>
            <consortium name="The Broad Institute Genomics Platform"/>
            <consortium name="The Broad Institute Genome Sequencing Center for Infectious Disease"/>
            <person name="Wu L."/>
            <person name="Ma J."/>
        </authorList>
    </citation>
    <scope>NUCLEOTIDE SEQUENCE [LARGE SCALE GENOMIC DNA]</scope>
    <source>
        <strain evidence="3">JCM 12389</strain>
    </source>
</reference>
<keyword evidence="3" id="KW-1185">Reference proteome</keyword>
<feature type="domain" description="Aminoglycoside phosphotransferase" evidence="1">
    <location>
        <begin position="174"/>
        <end position="248"/>
    </location>
</feature>
<name>A0ABP3KRP8_9BACI</name>
<organism evidence="2 3">
    <name type="scientific">Salinibacillus aidingensis</name>
    <dbReference type="NCBI Taxonomy" id="237684"/>
    <lineage>
        <taxon>Bacteria</taxon>
        <taxon>Bacillati</taxon>
        <taxon>Bacillota</taxon>
        <taxon>Bacilli</taxon>
        <taxon>Bacillales</taxon>
        <taxon>Bacillaceae</taxon>
        <taxon>Salinibacillus</taxon>
    </lineage>
</organism>